<protein>
    <recommendedName>
        <fullName evidence="4">Antifreeze protein</fullName>
    </recommendedName>
</protein>
<name>A0AAJ0CEZ6_9HYPO</name>
<proteinExistence type="predicted"/>
<gene>
    <name evidence="2" type="ORF">QQS21_010549</name>
</gene>
<sequence>MKFTAAVISAIFGLALANPMDQGMKPAGSLTTATGAAASLRNRALPSMAPSKKMKDARMATNASVVTDATMGAEKGAKKAAKMAGMALDARMAPKASAATDALKDTKSGAKKAGMELDEAKPAKAGKMAKRAEIIAEMKKANAMSAVSAATSTVKGASAATAMPM</sequence>
<keyword evidence="3" id="KW-1185">Reference proteome</keyword>
<dbReference type="AlphaFoldDB" id="A0AAJ0CEZ6"/>
<feature type="signal peptide" evidence="1">
    <location>
        <begin position="1"/>
        <end position="17"/>
    </location>
</feature>
<feature type="chain" id="PRO_5042558016" description="Antifreeze protein" evidence="1">
    <location>
        <begin position="18"/>
        <end position="165"/>
    </location>
</feature>
<evidence type="ECO:0000256" key="1">
    <source>
        <dbReference type="SAM" id="SignalP"/>
    </source>
</evidence>
<organism evidence="2 3">
    <name type="scientific">Conoideocrella luteorostrata</name>
    <dbReference type="NCBI Taxonomy" id="1105319"/>
    <lineage>
        <taxon>Eukaryota</taxon>
        <taxon>Fungi</taxon>
        <taxon>Dikarya</taxon>
        <taxon>Ascomycota</taxon>
        <taxon>Pezizomycotina</taxon>
        <taxon>Sordariomycetes</taxon>
        <taxon>Hypocreomycetidae</taxon>
        <taxon>Hypocreales</taxon>
        <taxon>Clavicipitaceae</taxon>
        <taxon>Conoideocrella</taxon>
    </lineage>
</organism>
<keyword evidence="1" id="KW-0732">Signal</keyword>
<dbReference type="Proteomes" id="UP001251528">
    <property type="component" value="Unassembled WGS sequence"/>
</dbReference>
<comment type="caution">
    <text evidence="2">The sequence shown here is derived from an EMBL/GenBank/DDBJ whole genome shotgun (WGS) entry which is preliminary data.</text>
</comment>
<evidence type="ECO:0000313" key="2">
    <source>
        <dbReference type="EMBL" id="KAK2591759.1"/>
    </source>
</evidence>
<evidence type="ECO:0008006" key="4">
    <source>
        <dbReference type="Google" id="ProtNLM"/>
    </source>
</evidence>
<evidence type="ECO:0000313" key="3">
    <source>
        <dbReference type="Proteomes" id="UP001251528"/>
    </source>
</evidence>
<reference evidence="2" key="1">
    <citation type="submission" date="2023-06" db="EMBL/GenBank/DDBJ databases">
        <title>Conoideocrella luteorostrata (Hypocreales: Clavicipitaceae), a potential biocontrol fungus for elongate hemlock scale in United States Christmas tree production areas.</title>
        <authorList>
            <person name="Barrett H."/>
            <person name="Lovett B."/>
            <person name="Macias A.M."/>
            <person name="Stajich J.E."/>
            <person name="Kasson M.T."/>
        </authorList>
    </citation>
    <scope>NUCLEOTIDE SEQUENCE</scope>
    <source>
        <strain evidence="2">ARSEF 14590</strain>
    </source>
</reference>
<dbReference type="EMBL" id="JASWJB010000311">
    <property type="protein sequence ID" value="KAK2591759.1"/>
    <property type="molecule type" value="Genomic_DNA"/>
</dbReference>
<accession>A0AAJ0CEZ6</accession>